<comment type="caution">
    <text evidence="2">The sequence shown here is derived from an EMBL/GenBank/DDBJ whole genome shotgun (WGS) entry which is preliminary data.</text>
</comment>
<keyword evidence="1 2" id="KW-0808">Transferase</keyword>
<dbReference type="InterPro" id="IPR003673">
    <property type="entry name" value="CoA-Trfase_fam_III"/>
</dbReference>
<dbReference type="GO" id="GO:0008410">
    <property type="term" value="F:CoA-transferase activity"/>
    <property type="evidence" value="ECO:0007669"/>
    <property type="project" value="TreeGrafter"/>
</dbReference>
<dbReference type="AlphaFoldDB" id="A0A916IVC7"/>
<organism evidence="2 3">
    <name type="scientific">Cupriavidus yeoncheonensis</name>
    <dbReference type="NCBI Taxonomy" id="1462994"/>
    <lineage>
        <taxon>Bacteria</taxon>
        <taxon>Pseudomonadati</taxon>
        <taxon>Pseudomonadota</taxon>
        <taxon>Betaproteobacteria</taxon>
        <taxon>Burkholderiales</taxon>
        <taxon>Burkholderiaceae</taxon>
        <taxon>Cupriavidus</taxon>
    </lineage>
</organism>
<reference evidence="2" key="1">
    <citation type="submission" date="2021-03" db="EMBL/GenBank/DDBJ databases">
        <authorList>
            <person name="Peeters C."/>
        </authorList>
    </citation>
    <scope>NUCLEOTIDE SEQUENCE</scope>
    <source>
        <strain evidence="2">LMG 31506</strain>
    </source>
</reference>
<evidence type="ECO:0000313" key="2">
    <source>
        <dbReference type="EMBL" id="CAG2146333.1"/>
    </source>
</evidence>
<dbReference type="InterPro" id="IPR044855">
    <property type="entry name" value="CoA-Trfase_III_dom3_sf"/>
</dbReference>
<dbReference type="Gene3D" id="3.40.50.10540">
    <property type="entry name" value="Crotonobetainyl-coa:carnitine coa-transferase, domain 1"/>
    <property type="match status" value="1"/>
</dbReference>
<keyword evidence="3" id="KW-1185">Reference proteome</keyword>
<dbReference type="RefSeq" id="WP_211948317.1">
    <property type="nucleotide sequence ID" value="NZ_CAJPUY010000011.1"/>
</dbReference>
<dbReference type="PANTHER" id="PTHR48207">
    <property type="entry name" value="SUCCINATE--HYDROXYMETHYLGLUTARATE COA-TRANSFERASE"/>
    <property type="match status" value="1"/>
</dbReference>
<name>A0A916IVC7_9BURK</name>
<dbReference type="InterPro" id="IPR023606">
    <property type="entry name" value="CoA-Trfase_III_dom_1_sf"/>
</dbReference>
<dbReference type="EC" id="2.8.3.19" evidence="2"/>
<dbReference type="PANTHER" id="PTHR48207:SF3">
    <property type="entry name" value="SUCCINATE--HYDROXYMETHYLGLUTARATE COA-TRANSFERASE"/>
    <property type="match status" value="1"/>
</dbReference>
<protein>
    <submittedName>
        <fullName evidence="2">Acetyl-CoA:oxalate CoA-transferase</fullName>
        <ecNumber evidence="2">2.8.3.19</ecNumber>
    </submittedName>
</protein>
<proteinExistence type="predicted"/>
<dbReference type="Proteomes" id="UP000672934">
    <property type="component" value="Unassembled WGS sequence"/>
</dbReference>
<accession>A0A916IVC7</accession>
<dbReference type="SUPFAM" id="SSF89796">
    <property type="entry name" value="CoA-transferase family III (CaiB/BaiF)"/>
    <property type="match status" value="1"/>
</dbReference>
<sequence>MTQSKTGALAGIRVVDLSRILGGPYCGQILGDHGADVLKIEPPQGDDTRTWGPPFKDGVASYYFGLNRNKRVMKLDLTTEADRSVLLALLEDADVLVENFKTGTMEKWGLGFDTLSARFPRLVHCRVSGFGADGPLGGLPGYDAAVQAMAGLMSINGEADGDALRVGLPVVDMVTGMNAALGVLLALQERERSGRGQFVEAALYDSGLSLLHPHAANWFMNGKTPVRTGNAHPNIYPYDTVATGTDPIFLAVGNDRQFRILCEYLQVPALADDERYATAGARSVNRVALKAELEARMREMDGKVLADTLVAAGVPCAPVLSVPDALQHPHTVHREMVVEMDGGYRGLGAPVKLSRTPATYRFTPLTEGDQFLPKED</sequence>
<dbReference type="InterPro" id="IPR050483">
    <property type="entry name" value="CoA-transferase_III_domain"/>
</dbReference>
<dbReference type="Gene3D" id="3.30.1540.10">
    <property type="entry name" value="formyl-coa transferase, domain 3"/>
    <property type="match status" value="1"/>
</dbReference>
<gene>
    <name evidence="2" type="primary">yfdE_3</name>
    <name evidence="2" type="ORF">LMG31506_03385</name>
</gene>
<dbReference type="EMBL" id="CAJPUY010000011">
    <property type="protein sequence ID" value="CAG2146333.1"/>
    <property type="molecule type" value="Genomic_DNA"/>
</dbReference>
<evidence type="ECO:0000313" key="3">
    <source>
        <dbReference type="Proteomes" id="UP000672934"/>
    </source>
</evidence>
<evidence type="ECO:0000256" key="1">
    <source>
        <dbReference type="ARBA" id="ARBA00022679"/>
    </source>
</evidence>
<dbReference type="Pfam" id="PF02515">
    <property type="entry name" value="CoA_transf_3"/>
    <property type="match status" value="1"/>
</dbReference>